<dbReference type="SUPFAM" id="SSF52788">
    <property type="entry name" value="Phosphotyrosine protein phosphatases I"/>
    <property type="match status" value="1"/>
</dbReference>
<dbReference type="InterPro" id="IPR036196">
    <property type="entry name" value="Ptyr_pPase_sf"/>
</dbReference>
<name>A0AB39WKU0_9FLAO</name>
<dbReference type="Pfam" id="PF01451">
    <property type="entry name" value="LMWPc"/>
    <property type="match status" value="1"/>
</dbReference>
<feature type="domain" description="Phosphotyrosine protein phosphatase I" evidence="2">
    <location>
        <begin position="3"/>
        <end position="139"/>
    </location>
</feature>
<protein>
    <submittedName>
        <fullName evidence="3">Arsenate reductase ArsC</fullName>
        <ecNumber evidence="3">1.20.4.4</ecNumber>
    </submittedName>
</protein>
<accession>A0AB39WKU0</accession>
<dbReference type="GO" id="GO:0046685">
    <property type="term" value="P:response to arsenic-containing substance"/>
    <property type="evidence" value="ECO:0007669"/>
    <property type="project" value="UniProtKB-KW"/>
</dbReference>
<evidence type="ECO:0000313" key="3">
    <source>
        <dbReference type="EMBL" id="XDV01690.1"/>
    </source>
</evidence>
<dbReference type="EMBL" id="CP165627">
    <property type="protein sequence ID" value="XDV01690.1"/>
    <property type="molecule type" value="Genomic_DNA"/>
</dbReference>
<gene>
    <name evidence="3" type="ORF">AB3G32_15345</name>
</gene>
<proteinExistence type="predicted"/>
<dbReference type="SMART" id="SM00226">
    <property type="entry name" value="LMWPc"/>
    <property type="match status" value="1"/>
</dbReference>
<keyword evidence="3" id="KW-0560">Oxidoreductase</keyword>
<dbReference type="AlphaFoldDB" id="A0AB39WKU0"/>
<dbReference type="GO" id="GO:0030612">
    <property type="term" value="F:arsenate reductase (thioredoxin) activity"/>
    <property type="evidence" value="ECO:0007669"/>
    <property type="project" value="UniProtKB-EC"/>
</dbReference>
<dbReference type="RefSeq" id="WP_369765311.1">
    <property type="nucleotide sequence ID" value="NZ_CP165627.1"/>
</dbReference>
<organism evidence="3">
    <name type="scientific">Flavobacterium sp. WC2429</name>
    <dbReference type="NCBI Taxonomy" id="3234140"/>
    <lineage>
        <taxon>Bacteria</taxon>
        <taxon>Pseudomonadati</taxon>
        <taxon>Bacteroidota</taxon>
        <taxon>Flavobacteriia</taxon>
        <taxon>Flavobacteriales</taxon>
        <taxon>Flavobacteriaceae</taxon>
        <taxon>Flavobacterium</taxon>
    </lineage>
</organism>
<dbReference type="PANTHER" id="PTHR43428">
    <property type="entry name" value="ARSENATE REDUCTASE"/>
    <property type="match status" value="1"/>
</dbReference>
<dbReference type="Gene3D" id="3.40.50.2300">
    <property type="match status" value="1"/>
</dbReference>
<dbReference type="InterPro" id="IPR023485">
    <property type="entry name" value="Ptyr_pPase"/>
</dbReference>
<evidence type="ECO:0000259" key="2">
    <source>
        <dbReference type="SMART" id="SM00226"/>
    </source>
</evidence>
<dbReference type="CDD" id="cd16345">
    <property type="entry name" value="LMWP_ArsC"/>
    <property type="match status" value="1"/>
</dbReference>
<sequence length="142" mass="16242">MKKKVLFLCIHNSARSQMAEAYLKKIGGDKFEVESAGLEAGNLNPFAVAVMKEEGIDISSNQTNDVFDFFRQGRLYRYVITVCDKESSDRCPIFPGMSEKINWSFSDPSSFTGTEEEKLQKTRKVRDQIKEAVQDFVKQLKR</sequence>
<dbReference type="EC" id="1.20.4.4" evidence="3"/>
<keyword evidence="1" id="KW-0059">Arsenical resistance</keyword>
<reference evidence="3" key="1">
    <citation type="submission" date="2024-07" db="EMBL/GenBank/DDBJ databases">
        <authorList>
            <person name="Biller S.J."/>
        </authorList>
    </citation>
    <scope>NUCLEOTIDE SEQUENCE</scope>
    <source>
        <strain evidence="3">WC2429</strain>
    </source>
</reference>
<evidence type="ECO:0000256" key="1">
    <source>
        <dbReference type="ARBA" id="ARBA00022849"/>
    </source>
</evidence>
<dbReference type="PANTHER" id="PTHR43428:SF1">
    <property type="entry name" value="ARSENATE REDUCTASE"/>
    <property type="match status" value="1"/>
</dbReference>